<proteinExistence type="predicted"/>
<gene>
    <name evidence="2" type="ORF">H5P28_06785</name>
</gene>
<dbReference type="Gene3D" id="1.50.10.10">
    <property type="match status" value="1"/>
</dbReference>
<dbReference type="PANTHER" id="PTHR34987:SF2">
    <property type="entry name" value="B, PUTATIVE (AFU_ORTHOLOGUE AFUA_7G05040)-RELATED"/>
    <property type="match status" value="1"/>
</dbReference>
<reference evidence="2 3" key="1">
    <citation type="submission" date="2020-07" db="EMBL/GenBank/DDBJ databases">
        <authorList>
            <person name="Feng X."/>
        </authorList>
    </citation>
    <scope>NUCLEOTIDE SEQUENCE [LARGE SCALE GENOMIC DNA]</scope>
    <source>
        <strain evidence="2 3">JCM31066</strain>
    </source>
</reference>
<keyword evidence="3" id="KW-1185">Reference proteome</keyword>
<dbReference type="RefSeq" id="WP_185674950.1">
    <property type="nucleotide sequence ID" value="NZ_JACHVB010000020.1"/>
</dbReference>
<evidence type="ECO:0000313" key="2">
    <source>
        <dbReference type="EMBL" id="MBC2593964.1"/>
    </source>
</evidence>
<dbReference type="Gene3D" id="2.60.420.10">
    <property type="entry name" value="Maltose phosphorylase, domain 3"/>
    <property type="match status" value="1"/>
</dbReference>
<dbReference type="AlphaFoldDB" id="A0A842HEK9"/>
<protein>
    <recommendedName>
        <fullName evidence="1">Alpha-L-rhamnosidase six-hairpin glycosidase domain-containing protein</fullName>
    </recommendedName>
</protein>
<organism evidence="2 3">
    <name type="scientific">Ruficoccus amylovorans</name>
    <dbReference type="NCBI Taxonomy" id="1804625"/>
    <lineage>
        <taxon>Bacteria</taxon>
        <taxon>Pseudomonadati</taxon>
        <taxon>Verrucomicrobiota</taxon>
        <taxon>Opitutia</taxon>
        <taxon>Puniceicoccales</taxon>
        <taxon>Cerasicoccaceae</taxon>
        <taxon>Ruficoccus</taxon>
    </lineage>
</organism>
<dbReference type="InterPro" id="IPR008928">
    <property type="entry name" value="6-hairpin_glycosidase_sf"/>
</dbReference>
<name>A0A842HEK9_9BACT</name>
<dbReference type="InterPro" id="IPR035396">
    <property type="entry name" value="Bac_rhamnosid6H"/>
</dbReference>
<dbReference type="SUPFAM" id="SSF48208">
    <property type="entry name" value="Six-hairpin glycosidases"/>
    <property type="match status" value="1"/>
</dbReference>
<dbReference type="GO" id="GO:0005975">
    <property type="term" value="P:carbohydrate metabolic process"/>
    <property type="evidence" value="ECO:0007669"/>
    <property type="project" value="InterPro"/>
</dbReference>
<evidence type="ECO:0000259" key="1">
    <source>
        <dbReference type="Pfam" id="PF17389"/>
    </source>
</evidence>
<sequence>MKEEARPEASLRFRRSTVSVLPGALRDAEWIGPAAFEPDRPLFLKYSLTLVWKGGSIRFYVTADQRFELFVDGEMVGAGPDCGTRSRWYFAGYEGALPAGTYRLEVRVYWLGQIAPYAHTTLRPGLLLAAEGEAHPLLTTGTAPWSAEVIRGIETVPERKLPGAHMIGPSYRIGSGGHPSEQGMTPALAVAENSNLTSRLGEALPPVINGRLPTQWQLYATELPEQERSDWTHWVPRMECAHWLEEDEPLAQAWTLSGAMPRARALAVGESVTFAAGGEWSMLLDAEDIVTAYIGVKSRGGRGALVDVSWAESLGHRACLHNNNFLIDKGHRDEVIGKRFYGFGDSFLPGADANSSEYLRVPWWRAGRYLLVRVRTADEPLTLEGLVCERTRYPLPARLRGGFAAPGDAELNAVLVLCERGLRNSCHETYSDCPAFEQLMYAGDTRVEILVHRVVDTDDRLARKAVQLFNDSRHGGKGWSWSRYPARLGQVIPGFCLLWVLMVDDFRLWRDDPDFVRDQLVGVRGVLDVFESCLGDDGWLQNLPGWQFIDWSPVWANGVPSADAQGRSTPVQLLYVLALQAGARIESEIGSELRAAHLLRLAQRAGEAVRADCWDARKGLFRDAPGREAFSEHSQVLAVLGLMDTAVNKGRLLENLRATVAQGRSELAPVSYYFSHYFFEACAAVGSDWLHERLQPWRELLARGLRTPIEGPEPNRSDCHGWSAHPLFHAAASIAGIRPDSSGFASVRIAPLPGPIPQLSCRLPWRAKSKGGGDIELDLTFADGGVCGRICLPDGLDGVFQWAGEDTPLVGGVNEIRRESVVLR</sequence>
<dbReference type="EMBL" id="JACHVB010000020">
    <property type="protein sequence ID" value="MBC2593964.1"/>
    <property type="molecule type" value="Genomic_DNA"/>
</dbReference>
<dbReference type="PANTHER" id="PTHR34987">
    <property type="entry name" value="C, PUTATIVE (AFU_ORTHOLOGUE AFUA_3G02880)-RELATED"/>
    <property type="match status" value="1"/>
</dbReference>
<comment type="caution">
    <text evidence="2">The sequence shown here is derived from an EMBL/GenBank/DDBJ whole genome shotgun (WGS) entry which is preliminary data.</text>
</comment>
<dbReference type="Proteomes" id="UP000546464">
    <property type="component" value="Unassembled WGS sequence"/>
</dbReference>
<evidence type="ECO:0000313" key="3">
    <source>
        <dbReference type="Proteomes" id="UP000546464"/>
    </source>
</evidence>
<accession>A0A842HEK9</accession>
<dbReference type="Pfam" id="PF17389">
    <property type="entry name" value="Bac_rhamnosid6H"/>
    <property type="match status" value="1"/>
</dbReference>
<dbReference type="Gene3D" id="2.60.120.260">
    <property type="entry name" value="Galactose-binding domain-like"/>
    <property type="match status" value="1"/>
</dbReference>
<feature type="domain" description="Alpha-L-rhamnosidase six-hairpin glycosidase" evidence="1">
    <location>
        <begin position="408"/>
        <end position="662"/>
    </location>
</feature>
<dbReference type="InterPro" id="IPR012341">
    <property type="entry name" value="6hp_glycosidase-like_sf"/>
</dbReference>